<comment type="subcellular location">
    <subcellularLocation>
        <location evidence="1">Cytoplasm</location>
    </subcellularLocation>
</comment>
<evidence type="ECO:0000256" key="2">
    <source>
        <dbReference type="ARBA" id="ARBA00022490"/>
    </source>
</evidence>
<dbReference type="GO" id="GO:0005737">
    <property type="term" value="C:cytoplasm"/>
    <property type="evidence" value="ECO:0007669"/>
    <property type="project" value="TreeGrafter"/>
</dbReference>
<dbReference type="InterPro" id="IPR001849">
    <property type="entry name" value="PH_domain"/>
</dbReference>
<dbReference type="GO" id="GO:0005886">
    <property type="term" value="C:plasma membrane"/>
    <property type="evidence" value="ECO:0007669"/>
    <property type="project" value="TreeGrafter"/>
</dbReference>
<dbReference type="Pfam" id="PF00611">
    <property type="entry name" value="FCH"/>
    <property type="match status" value="1"/>
</dbReference>
<evidence type="ECO:0000313" key="6">
    <source>
        <dbReference type="EMBL" id="KAJ0409095.1"/>
    </source>
</evidence>
<dbReference type="PROSITE" id="PS50003">
    <property type="entry name" value="PH_DOMAIN"/>
    <property type="match status" value="2"/>
</dbReference>
<comment type="caution">
    <text evidence="6">The sequence shown here is derived from an EMBL/GenBank/DDBJ whole genome shotgun (WGS) entry which is preliminary data.</text>
</comment>
<dbReference type="InterPro" id="IPR011993">
    <property type="entry name" value="PH-like_dom_sf"/>
</dbReference>
<dbReference type="EMBL" id="JAKCXM010000006">
    <property type="protein sequence ID" value="KAJ0409095.1"/>
    <property type="molecule type" value="Genomic_DNA"/>
</dbReference>
<keyword evidence="2" id="KW-0963">Cytoplasm</keyword>
<organism evidence="6 7">
    <name type="scientific">Pythium insidiosum</name>
    <name type="common">Pythiosis disease agent</name>
    <dbReference type="NCBI Taxonomy" id="114742"/>
    <lineage>
        <taxon>Eukaryota</taxon>
        <taxon>Sar</taxon>
        <taxon>Stramenopiles</taxon>
        <taxon>Oomycota</taxon>
        <taxon>Peronosporomycetes</taxon>
        <taxon>Pythiales</taxon>
        <taxon>Pythiaceae</taxon>
        <taxon>Pythium</taxon>
    </lineage>
</organism>
<dbReference type="PANTHER" id="PTHR23065:SF7">
    <property type="entry name" value="NOSTRIN, ISOFORM H"/>
    <property type="match status" value="1"/>
</dbReference>
<dbReference type="InterPro" id="IPR001060">
    <property type="entry name" value="FCH_dom"/>
</dbReference>
<sequence>MDATTAAAHQSPAGGSASMAPSSPSEARGMIMSNVVAIPHLSFATDLLFNLEDVRTNCTRGLATQQSVVTMLKGRIALERHYANELNKLAQQSRLDELEHGTMKEALGKLKAQYLNTSVQHRSLANNLEEDVLRPIEALFTYNTHKVQNLNKLVSNIKKQAKVHEDAYRKDYQAFEKLFREATVQFAVAMDAGFSSTVIEEQYSRQLAEMDEIQYANDHMHYIKGVLCGYLTIQNGTKDDAKRRRFFVVLSDTRMDYYANDPRPEFEEPIADSYEFAAATRAHAYIEVNSRAPQNSFCLITDKMTDVFIAESAADAARWLAHVEERLAALSQILTGVLWMRKELRVTQQLQRALWQTKYTWSERQVELGRSTLRYRRVRSAMLRRAKIMKQFLLTGESHVSEEPLEMIRNAAFSDVATTAGTITSVELKQIQSNPRSQHTLRNARVIFPFVVCTGPAHLYAAAPSAKVRSEWITALRMRIITLKHHHLRSVSAANERQDEISIHLHNFMQVQKQPGAPWKRRYVELDNGMLKIKLSERTLGSKFDALLLPTTHAALNPQKANAITIETMGHVITLAAETLQQSQQWLRAIHATVDAITPARCEKFFDDELRELLEHSVVYTLDVAANASPGLVVEKFGKRAFVLSHAMRLIPPGSVLVDITQLGMVHDSFETIWHKIRQKKSFPHPMRLSFRVPLRRRGVLAIKCRLKDRWTTQQCLLANGTLSVLALPNPTQPQSKPELMFELPLRWVQVELMKNRDANARNVLKITTKPESATGLPPAVSTLYVRVPVDHELFVWYVMLRLESGVAQDDPRYPVTTTTMKNFRSIPALGASQLSTDEQLRQCGECKIAGRRLADIESALTPIEAKLREPQLDDNTLVLPPVKNDDGVVAILRDDEMQAFFRELDVIGCGRVSSTALCTTLEALTRHLPSSEAQLANARGVVRSLVPGKRDFASFTLEQTMTVLKAIDDVAIARVLRKFLRHDVQCM</sequence>
<evidence type="ECO:0000256" key="1">
    <source>
        <dbReference type="ARBA" id="ARBA00004496"/>
    </source>
</evidence>
<accession>A0AAD5QAI0</accession>
<evidence type="ECO:0000313" key="7">
    <source>
        <dbReference type="Proteomes" id="UP001209570"/>
    </source>
</evidence>
<feature type="region of interest" description="Disordered" evidence="4">
    <location>
        <begin position="1"/>
        <end position="25"/>
    </location>
</feature>
<gene>
    <name evidence="6" type="ORF">P43SY_002229</name>
</gene>
<feature type="compositionally biased region" description="Low complexity" evidence="4">
    <location>
        <begin position="11"/>
        <end position="25"/>
    </location>
</feature>
<dbReference type="SUPFAM" id="SSF50729">
    <property type="entry name" value="PH domain-like"/>
    <property type="match status" value="2"/>
</dbReference>
<dbReference type="InterPro" id="IPR027267">
    <property type="entry name" value="AH/BAR_dom_sf"/>
</dbReference>
<feature type="domain" description="PH" evidence="5">
    <location>
        <begin position="331"/>
        <end position="481"/>
    </location>
</feature>
<name>A0AAD5QAI0_PYTIN</name>
<dbReference type="AlphaFoldDB" id="A0AAD5QAI0"/>
<dbReference type="PANTHER" id="PTHR23065">
    <property type="entry name" value="PROLINE-SERINE-THREONINE PHOSPHATASE INTERACTING PROTEIN 1"/>
    <property type="match status" value="1"/>
</dbReference>
<dbReference type="SMART" id="SM00233">
    <property type="entry name" value="PH"/>
    <property type="match status" value="4"/>
</dbReference>
<dbReference type="Proteomes" id="UP001209570">
    <property type="component" value="Unassembled WGS sequence"/>
</dbReference>
<evidence type="ECO:0000259" key="5">
    <source>
        <dbReference type="PROSITE" id="PS50003"/>
    </source>
</evidence>
<evidence type="ECO:0000256" key="3">
    <source>
        <dbReference type="ARBA" id="ARBA00022553"/>
    </source>
</evidence>
<dbReference type="Gene3D" id="1.20.1270.60">
    <property type="entry name" value="Arfaptin homology (AH) domain/BAR domain"/>
    <property type="match status" value="1"/>
</dbReference>
<dbReference type="SMART" id="SM00055">
    <property type="entry name" value="FCH"/>
    <property type="match status" value="1"/>
</dbReference>
<keyword evidence="7" id="KW-1185">Reference proteome</keyword>
<evidence type="ECO:0000256" key="4">
    <source>
        <dbReference type="SAM" id="MobiDB-lite"/>
    </source>
</evidence>
<feature type="domain" description="PH" evidence="5">
    <location>
        <begin position="224"/>
        <end position="328"/>
    </location>
</feature>
<keyword evidence="3" id="KW-0597">Phosphoprotein</keyword>
<reference evidence="6" key="1">
    <citation type="submission" date="2021-12" db="EMBL/GenBank/DDBJ databases">
        <title>Prjna785345.</title>
        <authorList>
            <person name="Rujirawat T."/>
            <person name="Krajaejun T."/>
        </authorList>
    </citation>
    <scope>NUCLEOTIDE SEQUENCE</scope>
    <source>
        <strain evidence="6">Pi057C3</strain>
    </source>
</reference>
<protein>
    <recommendedName>
        <fullName evidence="5">PH domain-containing protein</fullName>
    </recommendedName>
</protein>
<dbReference type="Gene3D" id="2.30.29.30">
    <property type="entry name" value="Pleckstrin-homology domain (PH domain)/Phosphotyrosine-binding domain (PTB)"/>
    <property type="match status" value="2"/>
</dbReference>
<dbReference type="SUPFAM" id="SSF103657">
    <property type="entry name" value="BAR/IMD domain-like"/>
    <property type="match status" value="1"/>
</dbReference>
<proteinExistence type="predicted"/>
<dbReference type="GO" id="GO:0043226">
    <property type="term" value="C:organelle"/>
    <property type="evidence" value="ECO:0007669"/>
    <property type="project" value="UniProtKB-ARBA"/>
</dbReference>